<organism evidence="1 2">
    <name type="scientific">Pseudomonas avellanae</name>
    <dbReference type="NCBI Taxonomy" id="46257"/>
    <lineage>
        <taxon>Bacteria</taxon>
        <taxon>Pseudomonadati</taxon>
        <taxon>Pseudomonadota</taxon>
        <taxon>Gammaproteobacteria</taxon>
        <taxon>Pseudomonadales</taxon>
        <taxon>Pseudomonadaceae</taxon>
        <taxon>Pseudomonas</taxon>
    </lineage>
</organism>
<dbReference type="AlphaFoldDB" id="A0A3M5T4Z4"/>
<proteinExistence type="predicted"/>
<dbReference type="EMBL" id="RBTX01000521">
    <property type="protein sequence ID" value="RMU28615.1"/>
    <property type="molecule type" value="Genomic_DNA"/>
</dbReference>
<name>A0A3M5T4Z4_9PSED</name>
<dbReference type="Proteomes" id="UP000281514">
    <property type="component" value="Unassembled WGS sequence"/>
</dbReference>
<comment type="caution">
    <text evidence="1">The sequence shown here is derived from an EMBL/GenBank/DDBJ whole genome shotgun (WGS) entry which is preliminary data.</text>
</comment>
<sequence length="243" mass="28586">MEQHTFIDRYFHSQRELLDFRHTEDRDINTLFTYLNNLHSTADKLSEIFNCNIKIFPEFKMLRLIRNYCHHVGDVDEIRLHVKVGENVFVSHSQHLLIPLEVLAKSVKSFMENNMSDPKRKNYNAKAQFVKKEMDSIAEIFDYTANLMQDLEVFCQKPSLNLDGKNYELGFDMYKFVFNITNIIADKCRDIPELQSKRVIQDLDWAYRAANNIGKHDVLCSPFNVPITTTKGFIYAKKISRAY</sequence>
<evidence type="ECO:0000313" key="1">
    <source>
        <dbReference type="EMBL" id="RMU28615.1"/>
    </source>
</evidence>
<evidence type="ECO:0000313" key="2">
    <source>
        <dbReference type="Proteomes" id="UP000281514"/>
    </source>
</evidence>
<accession>A0A3M5T4Z4</accession>
<protein>
    <submittedName>
        <fullName evidence="1">Uncharacterized protein</fullName>
    </submittedName>
</protein>
<reference evidence="1 2" key="1">
    <citation type="submission" date="2018-08" db="EMBL/GenBank/DDBJ databases">
        <title>Recombination of ecologically and evolutionarily significant loci maintains genetic cohesion in the Pseudomonas syringae species complex.</title>
        <authorList>
            <person name="Dillon M."/>
            <person name="Thakur S."/>
            <person name="Almeida R.N.D."/>
            <person name="Weir B.S."/>
            <person name="Guttman D.S."/>
        </authorList>
    </citation>
    <scope>NUCLEOTIDE SEQUENCE [LARGE SCALE GENOMIC DNA]</scope>
    <source>
        <strain evidence="1 2">ICMP 9749</strain>
    </source>
</reference>
<gene>
    <name evidence="1" type="ORF">ALP32_200358</name>
</gene>